<keyword evidence="7" id="KW-1185">Reference proteome</keyword>
<evidence type="ECO:0000313" key="7">
    <source>
        <dbReference type="Proteomes" id="UP001354709"/>
    </source>
</evidence>
<keyword evidence="5" id="KW-1133">Transmembrane helix</keyword>
<gene>
    <name evidence="6" type="ORF">V2J94_43280</name>
</gene>
<accession>A0ABU7QD89</accession>
<reference evidence="6 7" key="1">
    <citation type="submission" date="2023-11" db="EMBL/GenBank/DDBJ databases">
        <title>30 novel species of actinomycetes from the DSMZ collection.</title>
        <authorList>
            <person name="Nouioui I."/>
        </authorList>
    </citation>
    <scope>NUCLEOTIDE SEQUENCE [LARGE SCALE GENOMIC DNA]</scope>
    <source>
        <strain evidence="6 7">DSM 41524</strain>
    </source>
</reference>
<dbReference type="InterPro" id="IPR028994">
    <property type="entry name" value="Integrin_alpha_N"/>
</dbReference>
<evidence type="ECO:0000256" key="2">
    <source>
        <dbReference type="ARBA" id="ARBA00022737"/>
    </source>
</evidence>
<evidence type="ECO:0000313" key="6">
    <source>
        <dbReference type="EMBL" id="MEE4598584.1"/>
    </source>
</evidence>
<dbReference type="SMART" id="SM00191">
    <property type="entry name" value="Int_alpha"/>
    <property type="match status" value="5"/>
</dbReference>
<keyword evidence="1" id="KW-0732">Signal</keyword>
<feature type="region of interest" description="Disordered" evidence="4">
    <location>
        <begin position="350"/>
        <end position="386"/>
    </location>
</feature>
<dbReference type="RefSeq" id="WP_330815959.1">
    <property type="nucleotide sequence ID" value="NZ_JAZBJO010000051.1"/>
</dbReference>
<dbReference type="InterPro" id="IPR013519">
    <property type="entry name" value="Int_alpha_beta-p"/>
</dbReference>
<dbReference type="Pfam" id="PF01839">
    <property type="entry name" value="FG-GAP"/>
    <property type="match status" value="3"/>
</dbReference>
<keyword evidence="3" id="KW-0325">Glycoprotein</keyword>
<name>A0ABU7QD89_9ACTN</name>
<dbReference type="SUPFAM" id="SSF69318">
    <property type="entry name" value="Integrin alpha N-terminal domain"/>
    <property type="match status" value="1"/>
</dbReference>
<proteinExistence type="predicted"/>
<feature type="region of interest" description="Disordered" evidence="4">
    <location>
        <begin position="57"/>
        <end position="92"/>
    </location>
</feature>
<protein>
    <submittedName>
        <fullName evidence="6">FG-GAP and VCBS repeat-containing protein</fullName>
    </submittedName>
</protein>
<dbReference type="InterPro" id="IPR013517">
    <property type="entry name" value="FG-GAP"/>
</dbReference>
<comment type="caution">
    <text evidence="6">The sequence shown here is derived from an EMBL/GenBank/DDBJ whole genome shotgun (WGS) entry which is preliminary data.</text>
</comment>
<feature type="compositionally biased region" description="Low complexity" evidence="4">
    <location>
        <begin position="65"/>
        <end position="84"/>
    </location>
</feature>
<evidence type="ECO:0000256" key="3">
    <source>
        <dbReference type="ARBA" id="ARBA00023180"/>
    </source>
</evidence>
<feature type="region of interest" description="Disordered" evidence="4">
    <location>
        <begin position="238"/>
        <end position="258"/>
    </location>
</feature>
<keyword evidence="2" id="KW-0677">Repeat</keyword>
<dbReference type="EMBL" id="JAZBJO010000051">
    <property type="protein sequence ID" value="MEE4598584.1"/>
    <property type="molecule type" value="Genomic_DNA"/>
</dbReference>
<organism evidence="6 7">
    <name type="scientific">Streptomyces asiaticus subsp. ignotus</name>
    <dbReference type="NCBI Taxonomy" id="3098222"/>
    <lineage>
        <taxon>Bacteria</taxon>
        <taxon>Bacillati</taxon>
        <taxon>Actinomycetota</taxon>
        <taxon>Actinomycetes</taxon>
        <taxon>Kitasatosporales</taxon>
        <taxon>Streptomycetaceae</taxon>
        <taxon>Streptomyces</taxon>
        <taxon>Streptomyces violaceusniger group</taxon>
    </lineage>
</organism>
<evidence type="ECO:0000256" key="1">
    <source>
        <dbReference type="ARBA" id="ARBA00022729"/>
    </source>
</evidence>
<sequence length="528" mass="53933">MLDHMDVEDDEQGTVRKRGGKRRWVIAGGATVVAVVVAVGLVLAQSGPQGIAAPRTCHTAAHGTAPSSAPAKGAQAPAGTAPAADFDGDGHPDLAMGALGDVENGSGGGSIAVAYGSGEGTGLARCQYLTQNDAGIPGEARDEAFFGSDVVARDFDGDGYTDLATAVFDWKPSVIIMWGSPDGLKSAVRVPGTDGSHVSWALDPILEEQLVAGDFDGDGHADLVFGLASNRGLLKGPFKRDGTPAGTGPVSAPRRPAKDIDTANYRGLVAGDLDGDGADELMAFHHDKPLGTARFEERRPVSYFHARGGGFAQPDDIDLPDAAAGAVGDVDGDGVADLVLSPRRGKASHSSVTVVYGSKAGPGKGKRSTTIDRDTPGVPGEEPQDEDAAFISLDTGDLNGDGYADVAAGSPRSEEYAKPGPEQVLLLLGGPNGLTGEGARVIDAGDIGGEKSARATFGISVRLVDMDGDHRADLTVAAPGDDKIRSSAWLLPGTDQGLSTGGVTRLYGDSFERTGKLDLYMGGGGIAR</sequence>
<keyword evidence="5" id="KW-0812">Transmembrane</keyword>
<dbReference type="Gene3D" id="2.130.10.130">
    <property type="entry name" value="Integrin alpha, N-terminal"/>
    <property type="match status" value="3"/>
</dbReference>
<evidence type="ECO:0000256" key="5">
    <source>
        <dbReference type="SAM" id="Phobius"/>
    </source>
</evidence>
<dbReference type="Pfam" id="PF13517">
    <property type="entry name" value="FG-GAP_3"/>
    <property type="match status" value="1"/>
</dbReference>
<dbReference type="PANTHER" id="PTHR46580">
    <property type="entry name" value="SENSOR KINASE-RELATED"/>
    <property type="match status" value="1"/>
</dbReference>
<evidence type="ECO:0000256" key="4">
    <source>
        <dbReference type="SAM" id="MobiDB-lite"/>
    </source>
</evidence>
<dbReference type="Proteomes" id="UP001354709">
    <property type="component" value="Unassembled WGS sequence"/>
</dbReference>
<keyword evidence="5" id="KW-0472">Membrane</keyword>
<feature type="transmembrane region" description="Helical" evidence="5">
    <location>
        <begin position="24"/>
        <end position="44"/>
    </location>
</feature>
<dbReference type="PANTHER" id="PTHR46580:SF4">
    <property type="entry name" value="ATP_GTP-BINDING PROTEIN"/>
    <property type="match status" value="1"/>
</dbReference>